<reference evidence="2 3" key="1">
    <citation type="submission" date="2020-08" db="EMBL/GenBank/DDBJ databases">
        <title>Whole genome shotgun sequence of Actinocatenispora thailandica NBRC 105041.</title>
        <authorList>
            <person name="Komaki H."/>
            <person name="Tamura T."/>
        </authorList>
    </citation>
    <scope>NUCLEOTIDE SEQUENCE [LARGE SCALE GENOMIC DNA]</scope>
    <source>
        <strain evidence="2 3">NBRC 105041</strain>
    </source>
</reference>
<dbReference type="KEGG" id="atl:Athai_67430"/>
<sequence length="121" mass="13039">MADPPGPNGRRPGTVRGDIVAGMNKTRHHLSMLLGLNPAERHPATTTRARFTATAVAAFATAVQVIVWLMLAIFGAHLDGPWWLWTPASAVLIDAGLLLLDQVRRHWSTAANRTGTVRGSL</sequence>
<evidence type="ECO:0000313" key="2">
    <source>
        <dbReference type="EMBL" id="BCJ39240.1"/>
    </source>
</evidence>
<organism evidence="2 3">
    <name type="scientific">Actinocatenispora thailandica</name>
    <dbReference type="NCBI Taxonomy" id="227318"/>
    <lineage>
        <taxon>Bacteria</taxon>
        <taxon>Bacillati</taxon>
        <taxon>Actinomycetota</taxon>
        <taxon>Actinomycetes</taxon>
        <taxon>Micromonosporales</taxon>
        <taxon>Micromonosporaceae</taxon>
        <taxon>Actinocatenispora</taxon>
    </lineage>
</organism>
<proteinExistence type="predicted"/>
<keyword evidence="3" id="KW-1185">Reference proteome</keyword>
<name>A0A7R7DWN0_9ACTN</name>
<keyword evidence="1" id="KW-0812">Transmembrane</keyword>
<dbReference type="EMBL" id="AP023355">
    <property type="protein sequence ID" value="BCJ39240.1"/>
    <property type="molecule type" value="Genomic_DNA"/>
</dbReference>
<feature type="transmembrane region" description="Helical" evidence="1">
    <location>
        <begin position="82"/>
        <end position="100"/>
    </location>
</feature>
<protein>
    <submittedName>
        <fullName evidence="2">Uncharacterized protein</fullName>
    </submittedName>
</protein>
<evidence type="ECO:0000313" key="3">
    <source>
        <dbReference type="Proteomes" id="UP000611640"/>
    </source>
</evidence>
<evidence type="ECO:0000256" key="1">
    <source>
        <dbReference type="SAM" id="Phobius"/>
    </source>
</evidence>
<accession>A0A7R7DWN0</accession>
<keyword evidence="1" id="KW-0472">Membrane</keyword>
<feature type="transmembrane region" description="Helical" evidence="1">
    <location>
        <begin position="51"/>
        <end position="76"/>
    </location>
</feature>
<gene>
    <name evidence="2" type="ORF">Athai_67430</name>
</gene>
<keyword evidence="1" id="KW-1133">Transmembrane helix</keyword>
<dbReference type="AlphaFoldDB" id="A0A7R7DWN0"/>
<dbReference type="Proteomes" id="UP000611640">
    <property type="component" value="Chromosome"/>
</dbReference>